<evidence type="ECO:0000313" key="4">
    <source>
        <dbReference type="EMBL" id="MBU2787996.1"/>
    </source>
</evidence>
<dbReference type="Proteomes" id="UP001197378">
    <property type="component" value="Unassembled WGS sequence"/>
</dbReference>
<reference evidence="4" key="1">
    <citation type="journal article" date="2021" name="ISME J.">
        <title>Genomic evolution of the class Acidithiobacillia: deep-branching Proteobacteria living in extreme acidic conditions.</title>
        <authorList>
            <person name="Moya-Beltran A."/>
            <person name="Beard S."/>
            <person name="Rojas-Villalobos C."/>
            <person name="Issotta F."/>
            <person name="Gallardo Y."/>
            <person name="Ulloa R."/>
            <person name="Giaveno A."/>
            <person name="Degli Esposti M."/>
            <person name="Johnson D.B."/>
            <person name="Quatrini R."/>
        </authorList>
    </citation>
    <scope>NUCLEOTIDE SEQUENCE</scope>
    <source>
        <strain evidence="4">VAN18-1</strain>
    </source>
</reference>
<keyword evidence="1 2" id="KW-0732">Signal</keyword>
<dbReference type="Pfam" id="PF13505">
    <property type="entry name" value="OMP_b-brl"/>
    <property type="match status" value="1"/>
</dbReference>
<evidence type="ECO:0000256" key="2">
    <source>
        <dbReference type="SAM" id="SignalP"/>
    </source>
</evidence>
<dbReference type="InterPro" id="IPR011250">
    <property type="entry name" value="OMP/PagP_B-barrel"/>
</dbReference>
<accession>A0AAE2YPS6</accession>
<proteinExistence type="predicted"/>
<evidence type="ECO:0000313" key="5">
    <source>
        <dbReference type="Proteomes" id="UP001197378"/>
    </source>
</evidence>
<feature type="signal peptide" evidence="2">
    <location>
        <begin position="1"/>
        <end position="27"/>
    </location>
</feature>
<dbReference type="SUPFAM" id="SSF56925">
    <property type="entry name" value="OMPA-like"/>
    <property type="match status" value="1"/>
</dbReference>
<sequence length="201" mass="21159">MRMMRALGLFSGLLFAGLAVLPAAAMAAPDQPYVNLFGGNTFFGSGSHLDGGGTVGLRVGQRLGRHLGIEWQIASAFARLQDQSKSNANQYSGSLIGNYYAFSGNSSPYLSLGLGASSDLFNQQVGRGTSLLGIFGLGYEQRLGDHFGLRLGVQDQVLFDTPRAQGGALNNVQVTGGISYFWGGSEDKRAFPIIAPTQSGS</sequence>
<dbReference type="EMBL" id="JAAXYO010000090">
    <property type="protein sequence ID" value="MBU2787996.1"/>
    <property type="molecule type" value="Genomic_DNA"/>
</dbReference>
<name>A0AAE2YPS6_9PROT</name>
<dbReference type="InterPro" id="IPR027385">
    <property type="entry name" value="Beta-barrel_OMP"/>
</dbReference>
<keyword evidence="5" id="KW-1185">Reference proteome</keyword>
<dbReference type="Gene3D" id="2.40.160.20">
    <property type="match status" value="1"/>
</dbReference>
<evidence type="ECO:0000259" key="3">
    <source>
        <dbReference type="Pfam" id="PF13505"/>
    </source>
</evidence>
<dbReference type="AlphaFoldDB" id="A0AAE2YPS6"/>
<feature type="chain" id="PRO_5042001480" evidence="2">
    <location>
        <begin position="28"/>
        <end position="201"/>
    </location>
</feature>
<protein>
    <submittedName>
        <fullName evidence="4">Outer membrane beta-barrel protein</fullName>
    </submittedName>
</protein>
<comment type="caution">
    <text evidence="4">The sequence shown here is derived from an EMBL/GenBank/DDBJ whole genome shotgun (WGS) entry which is preliminary data.</text>
</comment>
<gene>
    <name evidence="4" type="ORF">HFQ13_07235</name>
</gene>
<evidence type="ECO:0000256" key="1">
    <source>
        <dbReference type="ARBA" id="ARBA00022729"/>
    </source>
</evidence>
<organism evidence="4 5">
    <name type="scientific">Igneacidithiobacillus copahuensis</name>
    <dbReference type="NCBI Taxonomy" id="2724909"/>
    <lineage>
        <taxon>Bacteria</taxon>
        <taxon>Pseudomonadati</taxon>
        <taxon>Pseudomonadota</taxon>
        <taxon>Acidithiobacillia</taxon>
        <taxon>Acidithiobacillales</taxon>
        <taxon>Acidithiobacillaceae</taxon>
        <taxon>Igneacidithiobacillus</taxon>
    </lineage>
</organism>
<feature type="domain" description="Outer membrane protein beta-barrel" evidence="3">
    <location>
        <begin position="14"/>
        <end position="180"/>
    </location>
</feature>